<evidence type="ECO:0000313" key="2">
    <source>
        <dbReference type="EMBL" id="RHL95927.1"/>
    </source>
</evidence>
<evidence type="ECO:0000259" key="1">
    <source>
        <dbReference type="Pfam" id="PF12705"/>
    </source>
</evidence>
<dbReference type="InterPro" id="IPR038726">
    <property type="entry name" value="PDDEXK_AddAB-type"/>
</dbReference>
<reference evidence="2 3" key="1">
    <citation type="submission" date="2018-08" db="EMBL/GenBank/DDBJ databases">
        <title>A genome reference for cultivated species of the human gut microbiota.</title>
        <authorList>
            <person name="Zou Y."/>
            <person name="Xue W."/>
            <person name="Luo G."/>
        </authorList>
    </citation>
    <scope>NUCLEOTIDE SEQUENCE [LARGE SCALE GENOMIC DNA]</scope>
    <source>
        <strain evidence="2 3">AF36-16BH</strain>
    </source>
</reference>
<sequence>MQTFLQLVAQDLYQKIGNDLSRVAIVFPNKRASLFFNEYLAMQSDRPIWSPAYVSISELFRQLSPWKSGDPIRLVCELYKVFREETRSEETLDDFYFWGELLISDFDDVDKNLVDADRLFSNLQDLKNIMDDYDFLDSEQEEAIRQFFQNFSIERRTQLKEKFISLWDKLGDIYHHYRRNLEELGIAYEGMMYRYVMEELQSDKLKYEHYVFVGFNVLNKVETKFFERLREAGKALFYWDYDVFYTRLPRENTPPYTHEAGEFILRNLKLFPNELPEAVFDTLRKPKNVRFISAPTENAQARYLPEWIRSVTKRDLQETPVKEKENAVVLCNEALLLPVLHSIPPEVKNVNITMGFPLAQTPVYSLVSALIELQTTGYRRDTGRYQYEAVQSVLKHPYTRQLSTSAESLEKQLTRDNRFFPLPSELKQDIFLEQIFTPKTGISALCQYLTEMLREVAVLYRQEQETDDIFNQLYRESLFKSYTLINRLLNLIDNGELNIQIDTLRRLLCRLLATSNIPFHGEPAIGMQVMGVLETRNLDFRNLIMLSLNEGQLPKAGGDSSFIPYNLRKAFGMTTIEHKNALYAYYFYRLIQRAENVTLLYNTASEGLNRGEMSRFMLQFLVESPHSISREYLEAGQSPQSGREIRVEKTPEIITRMYERYDVNRHPKSLFSPSALNTYLDCRLKFYYRYVAGLKAPDEVSAEIDSALFGTIFHRAAELVYKDLTANGKEIRKDDLEQVLRNDIKLQNYVDTAFKEEFFHVALTEKPEFNGTQLINAKVITSYLRQLLRNDLQYAPFFMEGMEKKVTEIIEIETPQGKLALNIGGTIDRIDSKDDTLRIVDYKTGGSPKTPENIKQLFTPADGRPNYIFQTFLYASIMCRKQSLKVAPSLLYIHRAASETYSPVIEMGEARQPKMPVNNFAFYEDEFRERLQTLLQEIYNPEEAFTQTEDTKKCEFCDFRELCRR</sequence>
<comment type="caution">
    <text evidence="2">The sequence shown here is derived from an EMBL/GenBank/DDBJ whole genome shotgun (WGS) entry which is preliminary data.</text>
</comment>
<name>A0A415NEP1_9BACE</name>
<dbReference type="AlphaFoldDB" id="A0A415NEP1"/>
<gene>
    <name evidence="2" type="ORF">DWZ95_03710</name>
</gene>
<dbReference type="InterPro" id="IPR027417">
    <property type="entry name" value="P-loop_NTPase"/>
</dbReference>
<dbReference type="SUPFAM" id="SSF52540">
    <property type="entry name" value="P-loop containing nucleoside triphosphate hydrolases"/>
    <property type="match status" value="1"/>
</dbReference>
<dbReference type="Gene3D" id="3.90.320.10">
    <property type="match status" value="1"/>
</dbReference>
<dbReference type="RefSeq" id="WP_118422660.1">
    <property type="nucleotide sequence ID" value="NZ_JAJCKC010000002.1"/>
</dbReference>
<dbReference type="Proteomes" id="UP000285013">
    <property type="component" value="Unassembled WGS sequence"/>
</dbReference>
<proteinExistence type="predicted"/>
<organism evidence="2 3">
    <name type="scientific">Bacteroides intestinalis</name>
    <dbReference type="NCBI Taxonomy" id="329854"/>
    <lineage>
        <taxon>Bacteria</taxon>
        <taxon>Pseudomonadati</taxon>
        <taxon>Bacteroidota</taxon>
        <taxon>Bacteroidia</taxon>
        <taxon>Bacteroidales</taxon>
        <taxon>Bacteroidaceae</taxon>
        <taxon>Bacteroides</taxon>
    </lineage>
</organism>
<dbReference type="Pfam" id="PF12705">
    <property type="entry name" value="PDDEXK_1"/>
    <property type="match status" value="1"/>
</dbReference>
<protein>
    <submittedName>
        <fullName evidence="2">PD-(D/E)XK nuclease family protein</fullName>
    </submittedName>
</protein>
<dbReference type="InterPro" id="IPR011335">
    <property type="entry name" value="Restrct_endonuc-II-like"/>
</dbReference>
<dbReference type="SUPFAM" id="SSF52980">
    <property type="entry name" value="Restriction endonuclease-like"/>
    <property type="match status" value="1"/>
</dbReference>
<evidence type="ECO:0000313" key="3">
    <source>
        <dbReference type="Proteomes" id="UP000285013"/>
    </source>
</evidence>
<feature type="domain" description="PD-(D/E)XK endonuclease-like" evidence="1">
    <location>
        <begin position="671"/>
        <end position="964"/>
    </location>
</feature>
<accession>A0A415NEP1</accession>
<dbReference type="InterPro" id="IPR011604">
    <property type="entry name" value="PDDEXK-like_dom_sf"/>
</dbReference>
<dbReference type="EMBL" id="QRPE01000002">
    <property type="protein sequence ID" value="RHL95927.1"/>
    <property type="molecule type" value="Genomic_DNA"/>
</dbReference>